<comment type="caution">
    <text evidence="6">The sequence shown here is derived from an EMBL/GenBank/DDBJ whole genome shotgun (WGS) entry which is preliminary data.</text>
</comment>
<reference evidence="6 7" key="1">
    <citation type="submission" date="2016-11" db="EMBL/GenBank/DDBJ databases">
        <title>Trade-off between light-utilization and light-protection in marine flavobacteria.</title>
        <authorList>
            <person name="Kumagai Y."/>
        </authorList>
    </citation>
    <scope>NUCLEOTIDE SEQUENCE [LARGE SCALE GENOMIC DNA]</scope>
    <source>
        <strain evidence="6 7">NBRC 107741</strain>
    </source>
</reference>
<keyword evidence="3 4" id="KW-0443">Lipid metabolism</keyword>
<dbReference type="Pfam" id="PF01734">
    <property type="entry name" value="Patatin"/>
    <property type="match status" value="1"/>
</dbReference>
<evidence type="ECO:0000259" key="5">
    <source>
        <dbReference type="PROSITE" id="PS51635"/>
    </source>
</evidence>
<evidence type="ECO:0000256" key="4">
    <source>
        <dbReference type="PROSITE-ProRule" id="PRU01161"/>
    </source>
</evidence>
<evidence type="ECO:0000313" key="7">
    <source>
        <dbReference type="Proteomes" id="UP000239800"/>
    </source>
</evidence>
<comment type="caution">
    <text evidence="4">Lacks conserved residue(s) required for the propagation of feature annotation.</text>
</comment>
<dbReference type="AlphaFoldDB" id="A0A2S7KQ09"/>
<feature type="domain" description="PNPLA" evidence="5">
    <location>
        <begin position="7"/>
        <end position="165"/>
    </location>
</feature>
<name>A0A2S7KQ09_9FLAO</name>
<sequence length="257" mass="28152">MNKTLGIAFAGGGVKVTFSMGFVEVLQRHGIQATHVSGTSAGAMASAFYALGYPAKEVLEIFKGIKIYSLSSITWTKAGMLDMESVAKDFEPHFSGKNFETLPIKVSVVTTNLIEGRAQIFDSGPMVKPLLASCAFPGVFSPVEIDGVLFADGGIINNFPVEQVEPHVDKTLGLYVSPLRAMGKDDFKNTFTVLDRIYRISNRADSMEKFKDCDWLVNPEELIDYGTFSMSSMDELYELGKRYGEQQIDDIVAGLAE</sequence>
<evidence type="ECO:0000256" key="2">
    <source>
        <dbReference type="ARBA" id="ARBA00022963"/>
    </source>
</evidence>
<dbReference type="Gene3D" id="3.40.1090.10">
    <property type="entry name" value="Cytosolic phospholipase A2 catalytic domain"/>
    <property type="match status" value="2"/>
</dbReference>
<organism evidence="6 7">
    <name type="scientific">Aureitalea marina</name>
    <dbReference type="NCBI Taxonomy" id="930804"/>
    <lineage>
        <taxon>Bacteria</taxon>
        <taxon>Pseudomonadati</taxon>
        <taxon>Bacteroidota</taxon>
        <taxon>Flavobacteriia</taxon>
        <taxon>Flavobacteriales</taxon>
        <taxon>Flavobacteriaceae</taxon>
        <taxon>Aureitalea</taxon>
    </lineage>
</organism>
<dbReference type="SUPFAM" id="SSF52151">
    <property type="entry name" value="FabD/lysophospholipase-like"/>
    <property type="match status" value="1"/>
</dbReference>
<keyword evidence="1 4" id="KW-0378">Hydrolase</keyword>
<dbReference type="RefSeq" id="WP_104812595.1">
    <property type="nucleotide sequence ID" value="NZ_MQUB01000001.1"/>
</dbReference>
<dbReference type="GO" id="GO:0016787">
    <property type="term" value="F:hydrolase activity"/>
    <property type="evidence" value="ECO:0007669"/>
    <property type="project" value="UniProtKB-UniRule"/>
</dbReference>
<dbReference type="Proteomes" id="UP000239800">
    <property type="component" value="Unassembled WGS sequence"/>
</dbReference>
<gene>
    <name evidence="6" type="ORF">BST85_06995</name>
</gene>
<dbReference type="InterPro" id="IPR002641">
    <property type="entry name" value="PNPLA_dom"/>
</dbReference>
<feature type="active site" description="Proton acceptor" evidence="4">
    <location>
        <position position="152"/>
    </location>
</feature>
<dbReference type="EMBL" id="MQUB01000001">
    <property type="protein sequence ID" value="PQB04668.1"/>
    <property type="molecule type" value="Genomic_DNA"/>
</dbReference>
<protein>
    <recommendedName>
        <fullName evidence="5">PNPLA domain-containing protein</fullName>
    </recommendedName>
</protein>
<dbReference type="PANTHER" id="PTHR14226">
    <property type="entry name" value="NEUROPATHY TARGET ESTERASE/SWISS CHEESE D.MELANOGASTER"/>
    <property type="match status" value="1"/>
</dbReference>
<proteinExistence type="predicted"/>
<keyword evidence="2 4" id="KW-0442">Lipid degradation</keyword>
<dbReference type="GO" id="GO:0016042">
    <property type="term" value="P:lipid catabolic process"/>
    <property type="evidence" value="ECO:0007669"/>
    <property type="project" value="UniProtKB-UniRule"/>
</dbReference>
<dbReference type="PANTHER" id="PTHR14226:SF78">
    <property type="entry name" value="SLR0060 PROTEIN"/>
    <property type="match status" value="1"/>
</dbReference>
<keyword evidence="7" id="KW-1185">Reference proteome</keyword>
<feature type="short sequence motif" description="GXSXG" evidence="4">
    <location>
        <begin position="38"/>
        <end position="42"/>
    </location>
</feature>
<evidence type="ECO:0000313" key="6">
    <source>
        <dbReference type="EMBL" id="PQB04668.1"/>
    </source>
</evidence>
<dbReference type="OrthoDB" id="9770965at2"/>
<evidence type="ECO:0000256" key="1">
    <source>
        <dbReference type="ARBA" id="ARBA00022801"/>
    </source>
</evidence>
<dbReference type="PROSITE" id="PS51635">
    <property type="entry name" value="PNPLA"/>
    <property type="match status" value="1"/>
</dbReference>
<dbReference type="InterPro" id="IPR050301">
    <property type="entry name" value="NTE"/>
</dbReference>
<dbReference type="InterPro" id="IPR016035">
    <property type="entry name" value="Acyl_Trfase/lysoPLipase"/>
</dbReference>
<evidence type="ECO:0000256" key="3">
    <source>
        <dbReference type="ARBA" id="ARBA00023098"/>
    </source>
</evidence>
<feature type="short sequence motif" description="DGA/G" evidence="4">
    <location>
        <begin position="152"/>
        <end position="154"/>
    </location>
</feature>
<feature type="active site" description="Nucleophile" evidence="4">
    <location>
        <position position="40"/>
    </location>
</feature>
<accession>A0A2S7KQ09</accession>